<sequence>MLLLLLYQLLLGTLGGHWAAASSHPTHCTSDACYTAHMVAKPFWRALDSCKANGGNLATVKDEGEARHIHRLLESSLAGSPGARRRLWLGLQLPRRHCYQQHKPLRGFLWTSGGEESTYSNWAREPLSTCTAHRCVYLAASSSPSPGASGIRFAWADGVCSDHRVDGYLCKFSFRGMCRPVELAGPGSVTYTTPFDAKSATLALVPFGSLAAVSCQGSRSDSYTLCQETSPGSYGWSPAEPGLCAPLSACEAGNGGCAQICLDGLGGSATCSCRDGYALADDLRSCQPLDPCLGHPCEQLCVPRPGGFQCACDAGYALAGDGRSCPDVDECSSWPCAHRCQNTPGSYRCHCQPGYEANGHACVDMDECAGQPCQGPCANIQGSFRCFCWPGYVLSADGLSCTLRDVVSTPQDVVSTPQDVVSTQTAPATDWNVDVETGASWGATHDTMPTALGIHLGTTADIQPGEGTTRSSAITTFSTGSQPPVISPTGRELHGTNSALDPVRNEADRGWLLACVLGSLFAGLLLLCIVAVILCHRHRAAKGKADNGRHFSSWIQAPGPPPFRADDKVTSANSSINNYIEMETDQNTI</sequence>
<dbReference type="SMART" id="SM00034">
    <property type="entry name" value="CLECT"/>
    <property type="match status" value="1"/>
</dbReference>
<dbReference type="AlphaFoldDB" id="A0A401S5Z9"/>
<dbReference type="GO" id="GO:0016020">
    <property type="term" value="C:membrane"/>
    <property type="evidence" value="ECO:0007669"/>
    <property type="project" value="UniProtKB-SubCell"/>
</dbReference>
<gene>
    <name evidence="17" type="ORF">chiPu_0004220</name>
</gene>
<dbReference type="Pfam" id="PF14670">
    <property type="entry name" value="FXa_inhibition"/>
    <property type="match status" value="2"/>
</dbReference>
<dbReference type="InterPro" id="IPR000152">
    <property type="entry name" value="EGF-type_Asp/Asn_hydroxyl_site"/>
</dbReference>
<feature type="signal peptide" evidence="14">
    <location>
        <begin position="1"/>
        <end position="15"/>
    </location>
</feature>
<keyword evidence="8 13" id="KW-1133">Transmembrane helix</keyword>
<proteinExistence type="predicted"/>
<dbReference type="Gene3D" id="2.10.25.10">
    <property type="entry name" value="Laminin"/>
    <property type="match status" value="4"/>
</dbReference>
<evidence type="ECO:0000256" key="14">
    <source>
        <dbReference type="SAM" id="SignalP"/>
    </source>
</evidence>
<dbReference type="SUPFAM" id="SSF57184">
    <property type="entry name" value="Growth factor receptor domain"/>
    <property type="match status" value="1"/>
</dbReference>
<feature type="domain" description="EGF-like" evidence="15">
    <location>
        <begin position="327"/>
        <end position="363"/>
    </location>
</feature>
<dbReference type="InterPro" id="IPR009030">
    <property type="entry name" value="Growth_fac_rcpt_cys_sf"/>
</dbReference>
<dbReference type="PROSITE" id="PS01186">
    <property type="entry name" value="EGF_2"/>
    <property type="match status" value="3"/>
</dbReference>
<dbReference type="SMART" id="SM00179">
    <property type="entry name" value="EGF_CA"/>
    <property type="match status" value="4"/>
</dbReference>
<evidence type="ECO:0000256" key="7">
    <source>
        <dbReference type="ARBA" id="ARBA00022737"/>
    </source>
</evidence>
<dbReference type="InterPro" id="IPR051505">
    <property type="entry name" value="C-type_lectin_domain"/>
</dbReference>
<keyword evidence="18" id="KW-1185">Reference proteome</keyword>
<evidence type="ECO:0000256" key="4">
    <source>
        <dbReference type="ARBA" id="ARBA00022692"/>
    </source>
</evidence>
<feature type="domain" description="C-type lectin" evidence="16">
    <location>
        <begin position="29"/>
        <end position="164"/>
    </location>
</feature>
<dbReference type="CDD" id="cd00054">
    <property type="entry name" value="EGF_CA"/>
    <property type="match status" value="2"/>
</dbReference>
<dbReference type="Proteomes" id="UP000287033">
    <property type="component" value="Unassembled WGS sequence"/>
</dbReference>
<evidence type="ECO:0000256" key="8">
    <source>
        <dbReference type="ARBA" id="ARBA00022989"/>
    </source>
</evidence>
<name>A0A401S5Z9_CHIPU</name>
<accession>A0A401S5Z9</accession>
<feature type="transmembrane region" description="Helical" evidence="13">
    <location>
        <begin position="511"/>
        <end position="534"/>
    </location>
</feature>
<keyword evidence="2 12" id="KW-0245">EGF-like domain</keyword>
<dbReference type="InterPro" id="IPR026823">
    <property type="entry name" value="cEGF"/>
</dbReference>
<evidence type="ECO:0000256" key="5">
    <source>
        <dbReference type="ARBA" id="ARBA00022729"/>
    </source>
</evidence>
<keyword evidence="9 13" id="KW-0472">Membrane</keyword>
<dbReference type="InterPro" id="IPR016187">
    <property type="entry name" value="CTDL_fold"/>
</dbReference>
<dbReference type="FunFam" id="2.10.25.10:FF:000005">
    <property type="entry name" value="Fibrillin 2"/>
    <property type="match status" value="1"/>
</dbReference>
<dbReference type="InterPro" id="IPR001304">
    <property type="entry name" value="C-type_lectin-like"/>
</dbReference>
<dbReference type="SMART" id="SM00181">
    <property type="entry name" value="EGF"/>
    <property type="match status" value="4"/>
</dbReference>
<dbReference type="PANTHER" id="PTHR14789:SF8">
    <property type="entry name" value="C-TYPE LECTIN DOMAIN FAMILY 14 MEMBER A PRECURSOR-RELATED"/>
    <property type="match status" value="1"/>
</dbReference>
<dbReference type="SUPFAM" id="SSF57196">
    <property type="entry name" value="EGF/Laminin"/>
    <property type="match status" value="1"/>
</dbReference>
<comment type="caution">
    <text evidence="12">Lacks conserved residue(s) required for the propagation of feature annotation.</text>
</comment>
<dbReference type="Gene3D" id="3.10.100.10">
    <property type="entry name" value="Mannose-Binding Protein A, subunit A"/>
    <property type="match status" value="1"/>
</dbReference>
<comment type="caution">
    <text evidence="17">The sequence shown here is derived from an EMBL/GenBank/DDBJ whole genome shotgun (WGS) entry which is preliminary data.</text>
</comment>
<feature type="domain" description="EGF-like" evidence="15">
    <location>
        <begin position="364"/>
        <end position="402"/>
    </location>
</feature>
<evidence type="ECO:0000313" key="18">
    <source>
        <dbReference type="Proteomes" id="UP000287033"/>
    </source>
</evidence>
<dbReference type="OMA" id="ECHINAC"/>
<evidence type="ECO:0000259" key="16">
    <source>
        <dbReference type="PROSITE" id="PS50041"/>
    </source>
</evidence>
<dbReference type="GO" id="GO:0005509">
    <property type="term" value="F:calcium ion binding"/>
    <property type="evidence" value="ECO:0007669"/>
    <property type="project" value="InterPro"/>
</dbReference>
<dbReference type="Pfam" id="PF00059">
    <property type="entry name" value="Lectin_C"/>
    <property type="match status" value="1"/>
</dbReference>
<dbReference type="PROSITE" id="PS50041">
    <property type="entry name" value="C_TYPE_LECTIN_2"/>
    <property type="match status" value="1"/>
</dbReference>
<dbReference type="GO" id="GO:0030246">
    <property type="term" value="F:carbohydrate binding"/>
    <property type="evidence" value="ECO:0007669"/>
    <property type="project" value="UniProtKB-KW"/>
</dbReference>
<dbReference type="InterPro" id="IPR016186">
    <property type="entry name" value="C-type_lectin-like/link_sf"/>
</dbReference>
<dbReference type="OrthoDB" id="10045365at2759"/>
<evidence type="ECO:0000259" key="15">
    <source>
        <dbReference type="PROSITE" id="PS50026"/>
    </source>
</evidence>
<evidence type="ECO:0000256" key="2">
    <source>
        <dbReference type="ARBA" id="ARBA00022536"/>
    </source>
</evidence>
<dbReference type="PROSITE" id="PS50026">
    <property type="entry name" value="EGF_3"/>
    <property type="match status" value="2"/>
</dbReference>
<keyword evidence="4 13" id="KW-0812">Transmembrane</keyword>
<dbReference type="Pfam" id="PF12662">
    <property type="entry name" value="cEGF"/>
    <property type="match status" value="1"/>
</dbReference>
<dbReference type="EMBL" id="BEZZ01000099">
    <property type="protein sequence ID" value="GCC25810.1"/>
    <property type="molecule type" value="Genomic_DNA"/>
</dbReference>
<dbReference type="InterPro" id="IPR000742">
    <property type="entry name" value="EGF"/>
</dbReference>
<protein>
    <submittedName>
        <fullName evidence="17">Uncharacterized protein</fullName>
    </submittedName>
</protein>
<keyword evidence="10" id="KW-1015">Disulfide bond</keyword>
<dbReference type="InterPro" id="IPR001881">
    <property type="entry name" value="EGF-like_Ca-bd_dom"/>
</dbReference>
<comment type="subcellular location">
    <subcellularLocation>
        <location evidence="1">Membrane</location>
        <topology evidence="1">Single-pass type I membrane protein</topology>
    </subcellularLocation>
</comment>
<dbReference type="PROSITE" id="PS01187">
    <property type="entry name" value="EGF_CA"/>
    <property type="match status" value="2"/>
</dbReference>
<evidence type="ECO:0000256" key="6">
    <source>
        <dbReference type="ARBA" id="ARBA00022734"/>
    </source>
</evidence>
<keyword evidence="3" id="KW-0597">Phosphoprotein</keyword>
<keyword evidence="5 14" id="KW-0732">Signal</keyword>
<evidence type="ECO:0000256" key="11">
    <source>
        <dbReference type="ARBA" id="ARBA00023180"/>
    </source>
</evidence>
<dbReference type="FunFam" id="2.10.25.10:FF:000240">
    <property type="entry name" value="Vitamin K-dependent protein S"/>
    <property type="match status" value="1"/>
</dbReference>
<dbReference type="SUPFAM" id="SSF56436">
    <property type="entry name" value="C-type lectin-like"/>
    <property type="match status" value="1"/>
</dbReference>
<evidence type="ECO:0000256" key="1">
    <source>
        <dbReference type="ARBA" id="ARBA00004479"/>
    </source>
</evidence>
<evidence type="ECO:0000256" key="10">
    <source>
        <dbReference type="ARBA" id="ARBA00023157"/>
    </source>
</evidence>
<keyword evidence="7" id="KW-0677">Repeat</keyword>
<evidence type="ECO:0000313" key="17">
    <source>
        <dbReference type="EMBL" id="GCC25810.1"/>
    </source>
</evidence>
<dbReference type="InterPro" id="IPR018097">
    <property type="entry name" value="EGF_Ca-bd_CS"/>
</dbReference>
<evidence type="ECO:0000256" key="12">
    <source>
        <dbReference type="PROSITE-ProRule" id="PRU00076"/>
    </source>
</evidence>
<dbReference type="STRING" id="137246.A0A401S5Z9"/>
<dbReference type="PANTHER" id="PTHR14789">
    <property type="entry name" value="CHONDROLECTIN VARIANT CHODLFDELTAE"/>
    <property type="match status" value="1"/>
</dbReference>
<organism evidence="17 18">
    <name type="scientific">Chiloscyllium punctatum</name>
    <name type="common">Brownbanded bambooshark</name>
    <name type="synonym">Hemiscyllium punctatum</name>
    <dbReference type="NCBI Taxonomy" id="137246"/>
    <lineage>
        <taxon>Eukaryota</taxon>
        <taxon>Metazoa</taxon>
        <taxon>Chordata</taxon>
        <taxon>Craniata</taxon>
        <taxon>Vertebrata</taxon>
        <taxon>Chondrichthyes</taxon>
        <taxon>Elasmobranchii</taxon>
        <taxon>Galeomorphii</taxon>
        <taxon>Galeoidea</taxon>
        <taxon>Orectolobiformes</taxon>
        <taxon>Hemiscylliidae</taxon>
        <taxon>Chiloscyllium</taxon>
    </lineage>
</organism>
<feature type="chain" id="PRO_5019118442" evidence="14">
    <location>
        <begin position="16"/>
        <end position="589"/>
    </location>
</feature>
<keyword evidence="11" id="KW-0325">Glycoprotein</keyword>
<evidence type="ECO:0000256" key="3">
    <source>
        <dbReference type="ARBA" id="ARBA00022553"/>
    </source>
</evidence>
<evidence type="ECO:0000256" key="9">
    <source>
        <dbReference type="ARBA" id="ARBA00023136"/>
    </source>
</evidence>
<dbReference type="PROSITE" id="PS00010">
    <property type="entry name" value="ASX_HYDROXYL"/>
    <property type="match status" value="2"/>
</dbReference>
<evidence type="ECO:0000256" key="13">
    <source>
        <dbReference type="SAM" id="Phobius"/>
    </source>
</evidence>
<keyword evidence="6" id="KW-0430">Lectin</keyword>
<reference evidence="17 18" key="1">
    <citation type="journal article" date="2018" name="Nat. Ecol. Evol.">
        <title>Shark genomes provide insights into elasmobranch evolution and the origin of vertebrates.</title>
        <authorList>
            <person name="Hara Y"/>
            <person name="Yamaguchi K"/>
            <person name="Onimaru K"/>
            <person name="Kadota M"/>
            <person name="Koyanagi M"/>
            <person name="Keeley SD"/>
            <person name="Tatsumi K"/>
            <person name="Tanaka K"/>
            <person name="Motone F"/>
            <person name="Kageyama Y"/>
            <person name="Nozu R"/>
            <person name="Adachi N"/>
            <person name="Nishimura O"/>
            <person name="Nakagawa R"/>
            <person name="Tanegashima C"/>
            <person name="Kiyatake I"/>
            <person name="Matsumoto R"/>
            <person name="Murakumo K"/>
            <person name="Nishida K"/>
            <person name="Terakita A"/>
            <person name="Kuratani S"/>
            <person name="Sato K"/>
            <person name="Hyodo S Kuraku.S."/>
        </authorList>
    </citation>
    <scope>NUCLEOTIDE SEQUENCE [LARGE SCALE GENOMIC DNA]</scope>
</reference>